<evidence type="ECO:0000313" key="2">
    <source>
        <dbReference type="Proteomes" id="UP000594014"/>
    </source>
</evidence>
<sequence>MQAGIFMKHITLKIILSLFCCSLIIALILSGTAISKSRAVMQEEVKRGLVHASAKYASQFSRELKTHENAVDLISTVVSSGFTASKVSKDRLEFLKIEENLADIIRLTMEDIPETKSLYVTFNPKTSGGNDEVWYLRNEAGEVFHMEADNTVTDWLVDGKETDAYYFQAIRKGKNWSGVEYDKYLGVYSVTYSRACNDKYGQLIGVAGTDIFIDDMLDTVKNIQMEAGGYAFLMDGAGNYLAGSTSEEIFMEMKQAGILNLPDHIAPADKEGVVASEEEAITYAEVKGDRYLTAYSKTTNGWILALSQSENHLLLPILHLKQMIYTIAGLILSGVLIYSFYFSKISLSPIVREYEQKDVIMHHQSRQAKLGEMVGNIAHQWKQPLNVMSITLSNLWDDWKQGNLTEQQLREHISNMRSYIKNMSGTVDDFADFLKPSRKKDYFSLADAVDTALSLMQESIKINRITVIEDSEVNLNAYGYKNEFCHGVFNVLNNARDAIIESGIDKREIRIKIYSGQGSKQKGVSIIDIENNGSRIPEESLQQVFDPYFTTKEEKGGTGIGLYLTKEIIEAHMAGTIELFNTETGVCCRMIIPREDTHERS</sequence>
<accession>A0ACD1ACS7</accession>
<keyword evidence="2" id="KW-1185">Reference proteome</keyword>
<gene>
    <name evidence="1" type="ORF">FRZ06_12350</name>
</gene>
<keyword evidence="1" id="KW-0808">Transferase</keyword>
<proteinExistence type="predicted"/>
<evidence type="ECO:0000313" key="1">
    <source>
        <dbReference type="EMBL" id="QOX64068.1"/>
    </source>
</evidence>
<name>A0ACD1ACS7_9FIRM</name>
<reference evidence="1" key="1">
    <citation type="submission" date="2019-08" db="EMBL/GenBank/DDBJ databases">
        <title>Genome sequence of Clostridiales bacterium MT110.</title>
        <authorList>
            <person name="Cao J."/>
        </authorList>
    </citation>
    <scope>NUCLEOTIDE SEQUENCE</scope>
    <source>
        <strain evidence="1">MT110</strain>
    </source>
</reference>
<keyword evidence="1" id="KW-0418">Kinase</keyword>
<dbReference type="Proteomes" id="UP000594014">
    <property type="component" value="Chromosome"/>
</dbReference>
<dbReference type="EMBL" id="CP042469">
    <property type="protein sequence ID" value="QOX64068.1"/>
    <property type="molecule type" value="Genomic_DNA"/>
</dbReference>
<protein>
    <submittedName>
        <fullName evidence="1">Sensor histidine kinase</fullName>
    </submittedName>
</protein>
<organism evidence="1 2">
    <name type="scientific">Anoxybacterium hadale</name>
    <dbReference type="NCBI Taxonomy" id="3408580"/>
    <lineage>
        <taxon>Bacteria</taxon>
        <taxon>Bacillati</taxon>
        <taxon>Bacillota</taxon>
        <taxon>Clostridia</taxon>
        <taxon>Peptostreptococcales</taxon>
        <taxon>Anaerovoracaceae</taxon>
        <taxon>Anoxybacterium</taxon>
    </lineage>
</organism>